<keyword evidence="3" id="KW-1185">Reference proteome</keyword>
<evidence type="ECO:0000256" key="1">
    <source>
        <dbReference type="SAM" id="SignalP"/>
    </source>
</evidence>
<feature type="chain" id="PRO_5035814349" evidence="1">
    <location>
        <begin position="24"/>
        <end position="66"/>
    </location>
</feature>
<gene>
    <name evidence="2" type="ORF">HNY73_013914</name>
</gene>
<protein>
    <submittedName>
        <fullName evidence="2">Uncharacterized protein</fullName>
    </submittedName>
</protein>
<proteinExistence type="predicted"/>
<dbReference type="EMBL" id="JABXBU010002072">
    <property type="protein sequence ID" value="KAF8776983.1"/>
    <property type="molecule type" value="Genomic_DNA"/>
</dbReference>
<reference evidence="2" key="1">
    <citation type="journal article" date="2020" name="bioRxiv">
        <title>Chromosome-level reference genome of the European wasp spider Argiope bruennichi: a resource for studies on range expansion and evolutionary adaptation.</title>
        <authorList>
            <person name="Sheffer M.M."/>
            <person name="Hoppe A."/>
            <person name="Krehenwinkel H."/>
            <person name="Uhl G."/>
            <person name="Kuss A.W."/>
            <person name="Jensen L."/>
            <person name="Jensen C."/>
            <person name="Gillespie R.G."/>
            <person name="Hoff K.J."/>
            <person name="Prost S."/>
        </authorList>
    </citation>
    <scope>NUCLEOTIDE SEQUENCE</scope>
</reference>
<evidence type="ECO:0000313" key="2">
    <source>
        <dbReference type="EMBL" id="KAF8776983.1"/>
    </source>
</evidence>
<name>A0A8T0EM58_ARGBR</name>
<dbReference type="AlphaFoldDB" id="A0A8T0EM58"/>
<feature type="signal peptide" evidence="1">
    <location>
        <begin position="1"/>
        <end position="23"/>
    </location>
</feature>
<reference evidence="2" key="2">
    <citation type="submission" date="2020-06" db="EMBL/GenBank/DDBJ databases">
        <authorList>
            <person name="Sheffer M."/>
        </authorList>
    </citation>
    <scope>NUCLEOTIDE SEQUENCE</scope>
</reference>
<keyword evidence="1" id="KW-0732">Signal</keyword>
<dbReference type="Proteomes" id="UP000807504">
    <property type="component" value="Unassembled WGS sequence"/>
</dbReference>
<organism evidence="2 3">
    <name type="scientific">Argiope bruennichi</name>
    <name type="common">Wasp spider</name>
    <name type="synonym">Aranea bruennichi</name>
    <dbReference type="NCBI Taxonomy" id="94029"/>
    <lineage>
        <taxon>Eukaryota</taxon>
        <taxon>Metazoa</taxon>
        <taxon>Ecdysozoa</taxon>
        <taxon>Arthropoda</taxon>
        <taxon>Chelicerata</taxon>
        <taxon>Arachnida</taxon>
        <taxon>Araneae</taxon>
        <taxon>Araneomorphae</taxon>
        <taxon>Entelegynae</taxon>
        <taxon>Araneoidea</taxon>
        <taxon>Araneidae</taxon>
        <taxon>Argiope</taxon>
    </lineage>
</organism>
<sequence length="66" mass="7291">MNCYIFLVGLVLCSCFLFLQVAAMEAEIRGARVTRQSNNGKLLNVDLCIDLRVSLSALLELLKLSS</sequence>
<comment type="caution">
    <text evidence="2">The sequence shown here is derived from an EMBL/GenBank/DDBJ whole genome shotgun (WGS) entry which is preliminary data.</text>
</comment>
<evidence type="ECO:0000313" key="3">
    <source>
        <dbReference type="Proteomes" id="UP000807504"/>
    </source>
</evidence>
<accession>A0A8T0EM58</accession>